<feature type="region of interest" description="Disordered" evidence="1">
    <location>
        <begin position="96"/>
        <end position="135"/>
    </location>
</feature>
<dbReference type="EMBL" id="JACEGQ020000017">
    <property type="protein sequence ID" value="KAH8483833.1"/>
    <property type="molecule type" value="Genomic_DNA"/>
</dbReference>
<feature type="compositionally biased region" description="Basic and acidic residues" evidence="1">
    <location>
        <begin position="97"/>
        <end position="112"/>
    </location>
</feature>
<evidence type="ECO:0000313" key="3">
    <source>
        <dbReference type="Proteomes" id="UP000807159"/>
    </source>
</evidence>
<dbReference type="AlphaFoldDB" id="A0A8T2WUN2"/>
<organism evidence="2 3">
    <name type="scientific">Populus deltoides</name>
    <name type="common">Eastern poplar</name>
    <name type="synonym">Eastern cottonwood</name>
    <dbReference type="NCBI Taxonomy" id="3696"/>
    <lineage>
        <taxon>Eukaryota</taxon>
        <taxon>Viridiplantae</taxon>
        <taxon>Streptophyta</taxon>
        <taxon>Embryophyta</taxon>
        <taxon>Tracheophyta</taxon>
        <taxon>Spermatophyta</taxon>
        <taxon>Magnoliopsida</taxon>
        <taxon>eudicotyledons</taxon>
        <taxon>Gunneridae</taxon>
        <taxon>Pentapetalae</taxon>
        <taxon>rosids</taxon>
        <taxon>fabids</taxon>
        <taxon>Malpighiales</taxon>
        <taxon>Salicaceae</taxon>
        <taxon>Saliceae</taxon>
        <taxon>Populus</taxon>
    </lineage>
</organism>
<feature type="region of interest" description="Disordered" evidence="1">
    <location>
        <begin position="1"/>
        <end position="65"/>
    </location>
</feature>
<reference evidence="2" key="1">
    <citation type="journal article" date="2021" name="J. Hered.">
        <title>Genome Assembly of Salicaceae Populus deltoides (Eastern Cottonwood) I-69 Based on Nanopore Sequencing and Hi-C Technologies.</title>
        <authorList>
            <person name="Bai S."/>
            <person name="Wu H."/>
            <person name="Zhang J."/>
            <person name="Pan Z."/>
            <person name="Zhao W."/>
            <person name="Li Z."/>
            <person name="Tong C."/>
        </authorList>
    </citation>
    <scope>NUCLEOTIDE SEQUENCE</scope>
    <source>
        <tissue evidence="2">Leaf</tissue>
    </source>
</reference>
<accession>A0A8T2WUN2</accession>
<dbReference type="Proteomes" id="UP000807159">
    <property type="component" value="Chromosome 17"/>
</dbReference>
<protein>
    <submittedName>
        <fullName evidence="2">Uncharacterized protein</fullName>
    </submittedName>
</protein>
<name>A0A8T2WUN2_POPDE</name>
<sequence length="157" mass="17598">WKERVKVSVDLPGDTTAASGEIEDKNADDYAFVSESEKETDQALGPATSEQIESNVKVNRSDEDSLTAQRHEVTKMEIEERDAKERHLNYRASILENKMEVRKEGSPEVQDHDGDDNELGKAQGPEVPPDVKSSAAAALWSRFELRTTRLSRELAEQ</sequence>
<feature type="compositionally biased region" description="Polar residues" evidence="1">
    <location>
        <begin position="48"/>
        <end position="58"/>
    </location>
</feature>
<gene>
    <name evidence="2" type="ORF">H0E87_028303</name>
</gene>
<keyword evidence="3" id="KW-1185">Reference proteome</keyword>
<comment type="caution">
    <text evidence="2">The sequence shown here is derived from an EMBL/GenBank/DDBJ whole genome shotgun (WGS) entry which is preliminary data.</text>
</comment>
<feature type="non-terminal residue" evidence="2">
    <location>
        <position position="157"/>
    </location>
</feature>
<proteinExistence type="predicted"/>
<evidence type="ECO:0000256" key="1">
    <source>
        <dbReference type="SAM" id="MobiDB-lite"/>
    </source>
</evidence>
<evidence type="ECO:0000313" key="2">
    <source>
        <dbReference type="EMBL" id="KAH8483833.1"/>
    </source>
</evidence>